<feature type="domain" description="Cytidyltransferase-like" evidence="2">
    <location>
        <begin position="68"/>
        <end position="205"/>
    </location>
</feature>
<accession>A0A385EFM7</accession>
<dbReference type="RefSeq" id="YP_009810895.1">
    <property type="nucleotide sequence ID" value="NC_048049.1"/>
</dbReference>
<evidence type="ECO:0000259" key="2">
    <source>
        <dbReference type="Pfam" id="PF01467"/>
    </source>
</evidence>
<dbReference type="SUPFAM" id="SSF52374">
    <property type="entry name" value="Nucleotidylyl transferase"/>
    <property type="match status" value="1"/>
</dbReference>
<dbReference type="GeneID" id="55001917"/>
<dbReference type="Proteomes" id="UP000257648">
    <property type="component" value="Segment"/>
</dbReference>
<feature type="compositionally biased region" description="Low complexity" evidence="1">
    <location>
        <begin position="37"/>
        <end position="49"/>
    </location>
</feature>
<protein>
    <recommendedName>
        <fullName evidence="2">Cytidyltransferase-like domain-containing protein</fullName>
    </recommendedName>
</protein>
<dbReference type="InterPro" id="IPR004821">
    <property type="entry name" value="Cyt_trans-like"/>
</dbReference>
<evidence type="ECO:0000313" key="3">
    <source>
        <dbReference type="EMBL" id="AXQ70536.1"/>
    </source>
</evidence>
<name>A0A385EFM7_9CAUD</name>
<proteinExistence type="predicted"/>
<organism evidence="3 4">
    <name type="scientific">Synechococcus phage S-T4</name>
    <dbReference type="NCBI Taxonomy" id="2268578"/>
    <lineage>
        <taxon>Viruses</taxon>
        <taxon>Duplodnaviria</taxon>
        <taxon>Heunggongvirae</taxon>
        <taxon>Uroviricota</taxon>
        <taxon>Caudoviricetes</taxon>
        <taxon>Pantevenvirales</taxon>
        <taxon>Kyanoviridae</taxon>
        <taxon>Tamkungvirus</taxon>
        <taxon>Tamkungvirus ST4</taxon>
    </lineage>
</organism>
<dbReference type="EMBL" id="MH412654">
    <property type="protein sequence ID" value="AXQ70536.1"/>
    <property type="molecule type" value="Genomic_DNA"/>
</dbReference>
<dbReference type="InterPro" id="IPR014729">
    <property type="entry name" value="Rossmann-like_a/b/a_fold"/>
</dbReference>
<dbReference type="Gene3D" id="3.40.50.620">
    <property type="entry name" value="HUPs"/>
    <property type="match status" value="1"/>
</dbReference>
<dbReference type="KEGG" id="vg:55001917"/>
<reference evidence="4" key="1">
    <citation type="submission" date="2018-05" db="EMBL/GenBank/DDBJ databases">
        <authorList>
            <person name="You S."/>
        </authorList>
    </citation>
    <scope>NUCLEOTIDE SEQUENCE [LARGE SCALE GENOMIC DNA]</scope>
</reference>
<sequence>MGLTGDGHGDYYDREGNLVAKTVRGQLKIFQKKTSTPEQDPQQQQMQQEPEMDPGMEKTKGPLTVGFGRFNPPTIGHEKLINHIKKTAGTGEYKIYPSHSQDPKKNPLDSATKTELMKVMFPDHANNIIHDTKMRTIFDVLASAHADGHSEVNIVVGADRKAEFENLANKYNGSLYSFDKINVVSAGERDPDSEGVEGMSASKMRQAAKDGDFDTFASGLPNTLKKKDKENVFMITRQSMGIEEEYNTWEIAPKFDLKGLRENFIRGNVFSVGSLVESLNTGLIGKVIRRGANHIICLTKEGYLFKSWIKDVNEVYEFATDSYREYVQRMTPREKVQSFINKSRKKRKSS</sequence>
<dbReference type="GO" id="GO:0003824">
    <property type="term" value="F:catalytic activity"/>
    <property type="evidence" value="ECO:0007669"/>
    <property type="project" value="InterPro"/>
</dbReference>
<keyword evidence="4" id="KW-1185">Reference proteome</keyword>
<evidence type="ECO:0000256" key="1">
    <source>
        <dbReference type="SAM" id="MobiDB-lite"/>
    </source>
</evidence>
<feature type="region of interest" description="Disordered" evidence="1">
    <location>
        <begin position="32"/>
        <end position="60"/>
    </location>
</feature>
<evidence type="ECO:0000313" key="4">
    <source>
        <dbReference type="Proteomes" id="UP000257648"/>
    </source>
</evidence>
<dbReference type="Pfam" id="PF01467">
    <property type="entry name" value="CTP_transf_like"/>
    <property type="match status" value="1"/>
</dbReference>